<evidence type="ECO:0000256" key="3">
    <source>
        <dbReference type="ARBA" id="ARBA00023125"/>
    </source>
</evidence>
<keyword evidence="9" id="KW-1185">Reference proteome</keyword>
<dbReference type="Proteomes" id="UP001370490">
    <property type="component" value="Unassembled WGS sequence"/>
</dbReference>
<dbReference type="GO" id="GO:0001228">
    <property type="term" value="F:DNA-binding transcription activator activity, RNA polymerase II-specific"/>
    <property type="evidence" value="ECO:0007669"/>
    <property type="project" value="InterPro"/>
</dbReference>
<dbReference type="PROSITE" id="PS00685">
    <property type="entry name" value="NFYB_HAP3"/>
    <property type="match status" value="1"/>
</dbReference>
<dbReference type="Gene3D" id="1.10.20.10">
    <property type="entry name" value="Histone, subunit A"/>
    <property type="match status" value="1"/>
</dbReference>
<keyword evidence="5" id="KW-0804">Transcription</keyword>
<accession>A0AAN8ZU99</accession>
<dbReference type="EMBL" id="JBAMMX010000001">
    <property type="protein sequence ID" value="KAK6947088.1"/>
    <property type="molecule type" value="Genomic_DNA"/>
</dbReference>
<protein>
    <submittedName>
        <fullName evidence="8">Transcription factor CBF/NF-Y/archaeal histone domain</fullName>
    </submittedName>
</protein>
<comment type="caution">
    <text evidence="8">The sequence shown here is derived from an EMBL/GenBank/DDBJ whole genome shotgun (WGS) entry which is preliminary data.</text>
</comment>
<dbReference type="GO" id="GO:0046982">
    <property type="term" value="F:protein heterodimerization activity"/>
    <property type="evidence" value="ECO:0007669"/>
    <property type="project" value="InterPro"/>
</dbReference>
<dbReference type="CDD" id="cd22907">
    <property type="entry name" value="HFD_NFYB"/>
    <property type="match status" value="1"/>
</dbReference>
<feature type="region of interest" description="Disordered" evidence="6">
    <location>
        <begin position="43"/>
        <end position="69"/>
    </location>
</feature>
<dbReference type="InterPro" id="IPR009072">
    <property type="entry name" value="Histone-fold"/>
</dbReference>
<organism evidence="8 9">
    <name type="scientific">Dillenia turbinata</name>
    <dbReference type="NCBI Taxonomy" id="194707"/>
    <lineage>
        <taxon>Eukaryota</taxon>
        <taxon>Viridiplantae</taxon>
        <taxon>Streptophyta</taxon>
        <taxon>Embryophyta</taxon>
        <taxon>Tracheophyta</taxon>
        <taxon>Spermatophyta</taxon>
        <taxon>Magnoliopsida</taxon>
        <taxon>eudicotyledons</taxon>
        <taxon>Gunneridae</taxon>
        <taxon>Pentapetalae</taxon>
        <taxon>Dilleniales</taxon>
        <taxon>Dilleniaceae</taxon>
        <taxon>Dillenia</taxon>
    </lineage>
</organism>
<evidence type="ECO:0000259" key="7">
    <source>
        <dbReference type="Pfam" id="PF00808"/>
    </source>
</evidence>
<keyword evidence="2" id="KW-0805">Transcription regulation</keyword>
<feature type="domain" description="Transcription factor CBF/NF-Y/archaeal histone" evidence="7">
    <location>
        <begin position="73"/>
        <end position="136"/>
    </location>
</feature>
<dbReference type="InterPro" id="IPR027113">
    <property type="entry name" value="Transc_fact_NFYB/HAP3"/>
</dbReference>
<reference evidence="8 9" key="1">
    <citation type="submission" date="2023-12" db="EMBL/GenBank/DDBJ databases">
        <title>A high-quality genome assembly for Dillenia turbinata (Dilleniales).</title>
        <authorList>
            <person name="Chanderbali A."/>
        </authorList>
    </citation>
    <scope>NUCLEOTIDE SEQUENCE [LARGE SCALE GENOMIC DNA]</scope>
    <source>
        <strain evidence="8">LSX21</strain>
        <tissue evidence="8">Leaf</tissue>
    </source>
</reference>
<dbReference type="PRINTS" id="PR00615">
    <property type="entry name" value="CCAATSUBUNTA"/>
</dbReference>
<dbReference type="GO" id="GO:0016602">
    <property type="term" value="C:CCAAT-binding factor complex"/>
    <property type="evidence" value="ECO:0007669"/>
    <property type="project" value="InterPro"/>
</dbReference>
<dbReference type="PANTHER" id="PTHR11064">
    <property type="entry name" value="CCAAT-BINDING TRANSCRIPTION FACTOR-RELATED"/>
    <property type="match status" value="1"/>
</dbReference>
<keyword evidence="3" id="KW-0238">DNA-binding</keyword>
<dbReference type="Pfam" id="PF00808">
    <property type="entry name" value="CBFD_NFYB_HMF"/>
    <property type="match status" value="1"/>
</dbReference>
<dbReference type="InterPro" id="IPR003958">
    <property type="entry name" value="CBFA_NFYB_domain"/>
</dbReference>
<dbReference type="PANTHER" id="PTHR11064:SF196">
    <property type="entry name" value="NUCLEAR TRANSCRIPTION FACTOR Y SUBUNIT B-6"/>
    <property type="match status" value="1"/>
</dbReference>
<dbReference type="AlphaFoldDB" id="A0AAN8ZU99"/>
<proteinExistence type="inferred from homology"/>
<dbReference type="GO" id="GO:0000978">
    <property type="term" value="F:RNA polymerase II cis-regulatory region sequence-specific DNA binding"/>
    <property type="evidence" value="ECO:0007669"/>
    <property type="project" value="TreeGrafter"/>
</dbReference>
<sequence length="238" mass="27611">MADDGDYYGFYRYSQLNNDNTTTFGEHNIFPLHEHPNHPFINTITTNSVPPPLQPQLQPQPQESNTREPDQYVPAANMIRIMRKILPPEAKIAEDSKETVQECVTEFISFITSEANDRCRRELRKTITAEDLLKAMEKLGFNEYLEPLAIYLNRYRIQVERPGILEQQQRQQNENAAAHAENIPVFDLGFEQYGYRPMFTPKTLKEFLMSGPGPVGEVTYNLQLHNNLQWSMHLLQVL</sequence>
<dbReference type="InterPro" id="IPR003956">
    <property type="entry name" value="Transcrpt_fac_NFYB/HAP3_CS"/>
</dbReference>
<evidence type="ECO:0000313" key="8">
    <source>
        <dbReference type="EMBL" id="KAK6947088.1"/>
    </source>
</evidence>
<comment type="similarity">
    <text evidence="1">Belongs to the NFYB/HAP3 subunit family.</text>
</comment>
<dbReference type="SUPFAM" id="SSF47113">
    <property type="entry name" value="Histone-fold"/>
    <property type="match status" value="1"/>
</dbReference>
<evidence type="ECO:0000256" key="1">
    <source>
        <dbReference type="ARBA" id="ARBA00009053"/>
    </source>
</evidence>
<evidence type="ECO:0000313" key="9">
    <source>
        <dbReference type="Proteomes" id="UP001370490"/>
    </source>
</evidence>
<evidence type="ECO:0000256" key="6">
    <source>
        <dbReference type="SAM" id="MobiDB-lite"/>
    </source>
</evidence>
<gene>
    <name evidence="8" type="ORF">RJ641_000561</name>
</gene>
<evidence type="ECO:0000256" key="4">
    <source>
        <dbReference type="ARBA" id="ARBA00023159"/>
    </source>
</evidence>
<evidence type="ECO:0000256" key="2">
    <source>
        <dbReference type="ARBA" id="ARBA00023015"/>
    </source>
</evidence>
<keyword evidence="4" id="KW-0010">Activator</keyword>
<name>A0AAN8ZU99_9MAGN</name>
<evidence type="ECO:0000256" key="5">
    <source>
        <dbReference type="ARBA" id="ARBA00023163"/>
    </source>
</evidence>